<feature type="transmembrane region" description="Helical" evidence="8">
    <location>
        <begin position="201"/>
        <end position="220"/>
    </location>
</feature>
<keyword evidence="3" id="KW-1003">Cell membrane</keyword>
<feature type="transmembrane region" description="Helical" evidence="8">
    <location>
        <begin position="94"/>
        <end position="114"/>
    </location>
</feature>
<dbReference type="Pfam" id="PF07690">
    <property type="entry name" value="MFS_1"/>
    <property type="match status" value="1"/>
</dbReference>
<evidence type="ECO:0000256" key="1">
    <source>
        <dbReference type="ARBA" id="ARBA00004651"/>
    </source>
</evidence>
<evidence type="ECO:0000256" key="6">
    <source>
        <dbReference type="ARBA" id="ARBA00023136"/>
    </source>
</evidence>
<keyword evidence="6 8" id="KW-0472">Membrane</keyword>
<dbReference type="AlphaFoldDB" id="A0AAW1QZJ0"/>
<feature type="transmembrane region" description="Helical" evidence="8">
    <location>
        <begin position="29"/>
        <end position="54"/>
    </location>
</feature>
<dbReference type="GO" id="GO:0022857">
    <property type="term" value="F:transmembrane transporter activity"/>
    <property type="evidence" value="ECO:0007669"/>
    <property type="project" value="InterPro"/>
</dbReference>
<dbReference type="InterPro" id="IPR050171">
    <property type="entry name" value="MFS_Transporters"/>
</dbReference>
<reference evidence="9 10" key="1">
    <citation type="journal article" date="2024" name="Nat. Commun.">
        <title>Phylogenomics reveals the evolutionary origins of lichenization in chlorophyte algae.</title>
        <authorList>
            <person name="Puginier C."/>
            <person name="Libourel C."/>
            <person name="Otte J."/>
            <person name="Skaloud P."/>
            <person name="Haon M."/>
            <person name="Grisel S."/>
            <person name="Petersen M."/>
            <person name="Berrin J.G."/>
            <person name="Delaux P.M."/>
            <person name="Dal Grande F."/>
            <person name="Keller J."/>
        </authorList>
    </citation>
    <scope>NUCLEOTIDE SEQUENCE [LARGE SCALE GENOMIC DNA]</scope>
    <source>
        <strain evidence="9 10">SAG 245.80</strain>
    </source>
</reference>
<feature type="transmembrane region" description="Helical" evidence="8">
    <location>
        <begin position="380"/>
        <end position="400"/>
    </location>
</feature>
<dbReference type="EMBL" id="JALJOU010000061">
    <property type="protein sequence ID" value="KAK9826871.1"/>
    <property type="molecule type" value="Genomic_DNA"/>
</dbReference>
<dbReference type="InterPro" id="IPR011701">
    <property type="entry name" value="MFS"/>
</dbReference>
<keyword evidence="5 8" id="KW-1133">Transmembrane helix</keyword>
<evidence type="ECO:0000256" key="7">
    <source>
        <dbReference type="SAM" id="MobiDB-lite"/>
    </source>
</evidence>
<dbReference type="GO" id="GO:0005886">
    <property type="term" value="C:plasma membrane"/>
    <property type="evidence" value="ECO:0007669"/>
    <property type="project" value="UniProtKB-SubCell"/>
</dbReference>
<feature type="transmembrane region" description="Helical" evidence="8">
    <location>
        <begin position="153"/>
        <end position="173"/>
    </location>
</feature>
<evidence type="ECO:0000313" key="10">
    <source>
        <dbReference type="Proteomes" id="UP001445335"/>
    </source>
</evidence>
<dbReference type="Gene3D" id="1.20.1250.20">
    <property type="entry name" value="MFS general substrate transporter like domains"/>
    <property type="match status" value="1"/>
</dbReference>
<evidence type="ECO:0000256" key="5">
    <source>
        <dbReference type="ARBA" id="ARBA00022989"/>
    </source>
</evidence>
<comment type="subcellular location">
    <subcellularLocation>
        <location evidence="1">Cell membrane</location>
        <topology evidence="1">Multi-pass membrane protein</topology>
    </subcellularLocation>
</comment>
<evidence type="ECO:0000256" key="4">
    <source>
        <dbReference type="ARBA" id="ARBA00022692"/>
    </source>
</evidence>
<feature type="transmembrane region" description="Helical" evidence="8">
    <location>
        <begin position="477"/>
        <end position="496"/>
    </location>
</feature>
<gene>
    <name evidence="9" type="ORF">WJX81_002389</name>
</gene>
<dbReference type="PANTHER" id="PTHR23517">
    <property type="entry name" value="RESISTANCE PROTEIN MDTM, PUTATIVE-RELATED-RELATED"/>
    <property type="match status" value="1"/>
</dbReference>
<keyword evidence="2" id="KW-0813">Transport</keyword>
<name>A0AAW1QZJ0_9CHLO</name>
<evidence type="ECO:0000256" key="2">
    <source>
        <dbReference type="ARBA" id="ARBA00022448"/>
    </source>
</evidence>
<dbReference type="SUPFAM" id="SSF103473">
    <property type="entry name" value="MFS general substrate transporter"/>
    <property type="match status" value="1"/>
</dbReference>
<evidence type="ECO:0000256" key="3">
    <source>
        <dbReference type="ARBA" id="ARBA00022475"/>
    </source>
</evidence>
<proteinExistence type="predicted"/>
<dbReference type="PANTHER" id="PTHR23517:SF3">
    <property type="entry name" value="INTEGRAL MEMBRANE TRANSPORT PROTEIN"/>
    <property type="match status" value="1"/>
</dbReference>
<evidence type="ECO:0000256" key="8">
    <source>
        <dbReference type="SAM" id="Phobius"/>
    </source>
</evidence>
<keyword evidence="10" id="KW-1185">Reference proteome</keyword>
<accession>A0AAW1QZJ0</accession>
<dbReference type="InterPro" id="IPR036259">
    <property type="entry name" value="MFS_trans_sf"/>
</dbReference>
<sequence>MTAAGAALRSVRQQLADGFSTLRGSPRELYLIFALQVLEAFNYFAFSLLIPLYLTAEFGISDFQAGTYYGLWGTLLVAYGILFSGLIDLLGVRGSLVLCYLVSIVGRYVVAATHSKTTLLLSWLGPVTIAGSLGTPVLTIGIKRYTTPTSRGFAFSLFYSCMNIAGLGCGVVLDFFRVRLRHGFNIASLPADSLLNDGSRLLLASTSVASVLALMISLALRESAALPAAAAPEPKRGGQDVAETRKPLLAGQRAEEEVCVHADGTGAAAHLITAPAQPTQLTLVNFFSELGVVMASRETWKYLVMCVLTVNLKQIFRHVDATMPKFLIRMFGCDAPVGIIYGINPFIIIFLVPVVGALFTRVQHFDMIHYGSYLSALSPFWLVAFPQEWAAVAFVVTLSLGESVWSPRWYDYSMSLAPEGREGLFTALASAPLFAAKLPTGMLSGKLLQDFCPDTAPCGAAERGAGSGGTGTCDARALWGVIGAITATSPLLILVLQRWVRPAPAPSLPLHSADGPDGRAGAPTASEADHDPATVAPPRPRSALAIPVHDLIEDEAAVEGVLAWEEAHRQAPR</sequence>
<feature type="transmembrane region" description="Helical" evidence="8">
    <location>
        <begin position="339"/>
        <end position="359"/>
    </location>
</feature>
<feature type="transmembrane region" description="Helical" evidence="8">
    <location>
        <begin position="120"/>
        <end position="141"/>
    </location>
</feature>
<organism evidence="9 10">
    <name type="scientific">Elliptochloris bilobata</name>
    <dbReference type="NCBI Taxonomy" id="381761"/>
    <lineage>
        <taxon>Eukaryota</taxon>
        <taxon>Viridiplantae</taxon>
        <taxon>Chlorophyta</taxon>
        <taxon>core chlorophytes</taxon>
        <taxon>Trebouxiophyceae</taxon>
        <taxon>Trebouxiophyceae incertae sedis</taxon>
        <taxon>Elliptochloris clade</taxon>
        <taxon>Elliptochloris</taxon>
    </lineage>
</organism>
<comment type="caution">
    <text evidence="9">The sequence shown here is derived from an EMBL/GenBank/DDBJ whole genome shotgun (WGS) entry which is preliminary data.</text>
</comment>
<evidence type="ECO:0000313" key="9">
    <source>
        <dbReference type="EMBL" id="KAK9826871.1"/>
    </source>
</evidence>
<keyword evidence="4 8" id="KW-0812">Transmembrane</keyword>
<protein>
    <submittedName>
        <fullName evidence="9">Uncharacterized protein</fullName>
    </submittedName>
</protein>
<dbReference type="Proteomes" id="UP001445335">
    <property type="component" value="Unassembled WGS sequence"/>
</dbReference>
<feature type="transmembrane region" description="Helical" evidence="8">
    <location>
        <begin position="66"/>
        <end position="87"/>
    </location>
</feature>
<feature type="region of interest" description="Disordered" evidence="7">
    <location>
        <begin position="507"/>
        <end position="542"/>
    </location>
</feature>